<dbReference type="EMBL" id="JBIRYI010000001">
    <property type="protein sequence ID" value="MFI2485752.1"/>
    <property type="molecule type" value="Genomic_DNA"/>
</dbReference>
<reference evidence="3 4" key="1">
    <citation type="submission" date="2024-10" db="EMBL/GenBank/DDBJ databases">
        <title>The Natural Products Discovery Center: Release of the First 8490 Sequenced Strains for Exploring Actinobacteria Biosynthetic Diversity.</title>
        <authorList>
            <person name="Kalkreuter E."/>
            <person name="Kautsar S.A."/>
            <person name="Yang D."/>
            <person name="Bader C.D."/>
            <person name="Teijaro C.N."/>
            <person name="Fluegel L."/>
            <person name="Davis C.M."/>
            <person name="Simpson J.R."/>
            <person name="Lauterbach L."/>
            <person name="Steele A.D."/>
            <person name="Gui C."/>
            <person name="Meng S."/>
            <person name="Li G."/>
            <person name="Viehrig K."/>
            <person name="Ye F."/>
            <person name="Su P."/>
            <person name="Kiefer A.F."/>
            <person name="Nichols A."/>
            <person name="Cepeda A.J."/>
            <person name="Yan W."/>
            <person name="Fan B."/>
            <person name="Jiang Y."/>
            <person name="Adhikari A."/>
            <person name="Zheng C.-J."/>
            <person name="Schuster L."/>
            <person name="Cowan T.M."/>
            <person name="Smanski M.J."/>
            <person name="Chevrette M.G."/>
            <person name="De Carvalho L.P.S."/>
            <person name="Shen B."/>
        </authorList>
    </citation>
    <scope>NUCLEOTIDE SEQUENCE [LARGE SCALE GENOMIC DNA]</scope>
    <source>
        <strain evidence="3 4">NPDC019481</strain>
    </source>
</reference>
<feature type="transmembrane region" description="Helical" evidence="1">
    <location>
        <begin position="86"/>
        <end position="106"/>
    </location>
</feature>
<evidence type="ECO:0000259" key="2">
    <source>
        <dbReference type="Pfam" id="PF14219"/>
    </source>
</evidence>
<proteinExistence type="predicted"/>
<dbReference type="Pfam" id="PF14219">
    <property type="entry name" value="DUF4328"/>
    <property type="match status" value="1"/>
</dbReference>
<gene>
    <name evidence="3" type="ORF">ACH47X_02525</name>
</gene>
<comment type="caution">
    <text evidence="3">The sequence shown here is derived from an EMBL/GenBank/DDBJ whole genome shotgun (WGS) entry which is preliminary data.</text>
</comment>
<protein>
    <submittedName>
        <fullName evidence="3">DUF4328 domain-containing protein</fullName>
    </submittedName>
</protein>
<dbReference type="InterPro" id="IPR025565">
    <property type="entry name" value="DUF4328"/>
</dbReference>
<keyword evidence="1" id="KW-1133">Transmembrane helix</keyword>
<accession>A0ABW7XE30</accession>
<evidence type="ECO:0000313" key="3">
    <source>
        <dbReference type="EMBL" id="MFI2485752.1"/>
    </source>
</evidence>
<feature type="transmembrane region" description="Helical" evidence="1">
    <location>
        <begin position="193"/>
        <end position="213"/>
    </location>
</feature>
<evidence type="ECO:0000313" key="4">
    <source>
        <dbReference type="Proteomes" id="UP001611580"/>
    </source>
</evidence>
<dbReference type="RefSeq" id="WP_397401072.1">
    <property type="nucleotide sequence ID" value="NZ_JBIRYI010000001.1"/>
</dbReference>
<feature type="transmembrane region" description="Helical" evidence="1">
    <location>
        <begin position="127"/>
        <end position="144"/>
    </location>
</feature>
<keyword evidence="1" id="KW-0472">Membrane</keyword>
<keyword evidence="1" id="KW-0812">Transmembrane</keyword>
<feature type="transmembrane region" description="Helical" evidence="1">
    <location>
        <begin position="42"/>
        <end position="66"/>
    </location>
</feature>
<organism evidence="3 4">
    <name type="scientific">Promicromonospora kroppenstedtii</name>
    <dbReference type="NCBI Taxonomy" id="440482"/>
    <lineage>
        <taxon>Bacteria</taxon>
        <taxon>Bacillati</taxon>
        <taxon>Actinomycetota</taxon>
        <taxon>Actinomycetes</taxon>
        <taxon>Micrococcales</taxon>
        <taxon>Promicromonosporaceae</taxon>
        <taxon>Promicromonospora</taxon>
    </lineage>
</organism>
<sequence length="232" mass="25108">MTQPFDPYAPPPAGAPAPSTTPLYDACAAANQARRLRVPEGLATAVVVLSSVFLAVQVVSTALSFGAVEAYAAAADPMDVFTAYDAVAGLLSAVMFAAFIVSCLWLNECRKFAVAVKPTYRHQRGPVWVWLGWVVPVVSLWFPYQVVRDVRRSTIRESSGLAGWWSTWLIGNFASYQATLVTMRGGDPVMLPFYELVAAVTLLIAFVCWLRIVRELTVAQRAHVAALDGVAG</sequence>
<evidence type="ECO:0000256" key="1">
    <source>
        <dbReference type="SAM" id="Phobius"/>
    </source>
</evidence>
<name>A0ABW7XE30_9MICO</name>
<dbReference type="Proteomes" id="UP001611580">
    <property type="component" value="Unassembled WGS sequence"/>
</dbReference>
<keyword evidence="4" id="KW-1185">Reference proteome</keyword>
<feature type="domain" description="DUF4328" evidence="2">
    <location>
        <begin position="78"/>
        <end position="183"/>
    </location>
</feature>